<dbReference type="AlphaFoldDB" id="A0ABD7N1M3"/>
<dbReference type="RefSeq" id="WP_114260578.1">
    <property type="nucleotide sequence ID" value="NZ_UFBM01000012.1"/>
</dbReference>
<name>A0ABD7N1M3_9ENTR</name>
<evidence type="ECO:0000313" key="2">
    <source>
        <dbReference type="EMBL" id="SSF73854.1"/>
    </source>
</evidence>
<reference evidence="2 3" key="1">
    <citation type="submission" date="2018-07" db="EMBL/GenBank/DDBJ databases">
        <authorList>
            <consortium name="Pathogen Informatics"/>
        </authorList>
    </citation>
    <scope>NUCLEOTIDE SEQUENCE [LARGE SCALE GENOMIC DNA]</scope>
    <source>
        <strain evidence="2 3">4300STDY6636950</strain>
    </source>
</reference>
<dbReference type="InterPro" id="IPR011083">
    <property type="entry name" value="Phage_tail_collar_dom"/>
</dbReference>
<feature type="domain" description="Phage tail collar" evidence="1">
    <location>
        <begin position="236"/>
        <end position="293"/>
    </location>
</feature>
<dbReference type="Gene3D" id="3.90.1340.10">
    <property type="entry name" value="Phage tail collar domain"/>
    <property type="match status" value="1"/>
</dbReference>
<evidence type="ECO:0000313" key="3">
    <source>
        <dbReference type="Proteomes" id="UP000252079"/>
    </source>
</evidence>
<proteinExistence type="predicted"/>
<dbReference type="SUPFAM" id="SSF88874">
    <property type="entry name" value="Receptor-binding domain of short tail fibre protein gp12"/>
    <property type="match status" value="1"/>
</dbReference>
<sequence>MNNSAIPSRLTVVFSASGDKNTIPVNSTSETLADGLAAMDSGFPPLTRIALSAGGKPPRGQDFNGIFNDVYTRLQWSAAGAGYPFSNEFSTAISGYPKGAIVPASDYSGGWLNLNNGNTVNPESLSGAPTGWVPNSSYGITAISGISGSSITLSSLQAAKERIILTGTLTANINLIFPEWIKGWVVHNNCTGPYSITCKTSSGSGVVVIPGLVSRIFCDGVNITDETMSTQTDLVGSVVGFAVNTPPTGWLAANGQAVSRNIYARLFLRIGTLWGAGDGSTTFNLPDYRGEFIRGWDNGRGVDPGRGLATPQNATQIVDYAGSADGSAIQVGIINGEGNSHDSIWQRYRGTATSSYGANRISVRPRNIAALYCIKF</sequence>
<evidence type="ECO:0000259" key="1">
    <source>
        <dbReference type="Pfam" id="PF07484"/>
    </source>
</evidence>
<gene>
    <name evidence="2" type="ORF">SAMEA23995918_02212</name>
</gene>
<accession>A0ABD7N1M3</accession>
<protein>
    <submittedName>
        <fullName evidence="2">Phage Tail Collar Domain</fullName>
    </submittedName>
</protein>
<dbReference type="EMBL" id="UFBM01000012">
    <property type="protein sequence ID" value="SSF73854.1"/>
    <property type="molecule type" value="Genomic_DNA"/>
</dbReference>
<dbReference type="InterPro" id="IPR037053">
    <property type="entry name" value="Phage_tail_collar_dom_sf"/>
</dbReference>
<dbReference type="Proteomes" id="UP000252079">
    <property type="component" value="Unassembled WGS sequence"/>
</dbReference>
<dbReference type="Pfam" id="PF07484">
    <property type="entry name" value="Collar"/>
    <property type="match status" value="1"/>
</dbReference>
<comment type="caution">
    <text evidence="2">The sequence shown here is derived from an EMBL/GenBank/DDBJ whole genome shotgun (WGS) entry which is preliminary data.</text>
</comment>
<organism evidence="2 3">
    <name type="scientific">Klebsiella quasipneumoniae</name>
    <dbReference type="NCBI Taxonomy" id="1463165"/>
    <lineage>
        <taxon>Bacteria</taxon>
        <taxon>Pseudomonadati</taxon>
        <taxon>Pseudomonadota</taxon>
        <taxon>Gammaproteobacteria</taxon>
        <taxon>Enterobacterales</taxon>
        <taxon>Enterobacteriaceae</taxon>
        <taxon>Klebsiella/Raoultella group</taxon>
        <taxon>Klebsiella</taxon>
        <taxon>Klebsiella pneumoniae complex</taxon>
    </lineage>
</organism>